<accession>A0AAV5VGF5</accession>
<feature type="compositionally biased region" description="Gly residues" evidence="2">
    <location>
        <begin position="224"/>
        <end position="241"/>
    </location>
</feature>
<keyword evidence="6" id="KW-1185">Reference proteome</keyword>
<evidence type="ECO:0000256" key="1">
    <source>
        <dbReference type="ARBA" id="ARBA00022737"/>
    </source>
</evidence>
<protein>
    <recommendedName>
        <fullName evidence="4">Nematode cuticle collagen N-terminal domain-containing protein</fullName>
    </recommendedName>
</protein>
<sequence>MLGYLLFTVVSKYSLSRLDYRKARTWRMTSASTKWIAIASVISGATILLNLGVIVSMVMEMNDFQREIISDMAEFRALSDQTWETILIAAPAAATVRDKRRAGGSCGCSAQPNTCPRGPMGPRGRPGSRGSDGPDGIPGPDAYGVAGLTMTTTGKKACIKCAPGPPGFKGHTGLPGAAGRPGVDGKPGQPGRNGLTGASGPMGVAGVSGRRGAPGVNGQPGRNGVRGNGKPGVVGRIGGRGNHGKPGRSGMIGVPGTPGPAGQPGAAGANGLRGEDGAAGVQGPSGMPGSDAKYCECPPKKDDGVSRFEGAENSEKSYEQPVAASAVVEAYDASPELVKSSSIKNEEPAAPTVTTTFGYTDAVNIGTTTMEQPAPPAAAYGEGPALLETAPPAMEPVLSAAAIAAEVKTEEPVASVTSYDEAAPNEVAASTTAGYEQAVVSVEATTLGYGDAPSTTAPPGFSPRSFEVHRASVVSEESEFFGDVESTPATVAAYDAQPVVTVTPVYHRAAGGGRVAAATTASHQAAMKHQPPEMLMRHSGGWRSRATASPKPAVGAKTVPTHGSNVHLAHKVSGSARVI</sequence>
<evidence type="ECO:0000313" key="5">
    <source>
        <dbReference type="EMBL" id="GMT16959.1"/>
    </source>
</evidence>
<evidence type="ECO:0000259" key="4">
    <source>
        <dbReference type="SMART" id="SM01088"/>
    </source>
</evidence>
<dbReference type="Proteomes" id="UP001432322">
    <property type="component" value="Unassembled WGS sequence"/>
</dbReference>
<dbReference type="PANTHER" id="PTHR24637">
    <property type="entry name" value="COLLAGEN"/>
    <property type="match status" value="1"/>
</dbReference>
<keyword evidence="3" id="KW-0812">Transmembrane</keyword>
<evidence type="ECO:0000313" key="6">
    <source>
        <dbReference type="Proteomes" id="UP001432322"/>
    </source>
</evidence>
<feature type="region of interest" description="Disordered" evidence="2">
    <location>
        <begin position="102"/>
        <end position="140"/>
    </location>
</feature>
<dbReference type="SMART" id="SM01088">
    <property type="entry name" value="Col_cuticle_N"/>
    <property type="match status" value="1"/>
</dbReference>
<keyword evidence="3" id="KW-0472">Membrane</keyword>
<gene>
    <name evidence="5" type="ORF">PFISCL1PPCAC_8256</name>
</gene>
<dbReference type="Pfam" id="PF01391">
    <property type="entry name" value="Collagen"/>
    <property type="match status" value="2"/>
</dbReference>
<dbReference type="EMBL" id="BTSY01000002">
    <property type="protein sequence ID" value="GMT16959.1"/>
    <property type="molecule type" value="Genomic_DNA"/>
</dbReference>
<reference evidence="5" key="1">
    <citation type="submission" date="2023-10" db="EMBL/GenBank/DDBJ databases">
        <title>Genome assembly of Pristionchus species.</title>
        <authorList>
            <person name="Yoshida K."/>
            <person name="Sommer R.J."/>
        </authorList>
    </citation>
    <scope>NUCLEOTIDE SEQUENCE</scope>
    <source>
        <strain evidence="5">RS5133</strain>
    </source>
</reference>
<feature type="region of interest" description="Disordered" evidence="2">
    <location>
        <begin position="170"/>
        <end position="198"/>
    </location>
</feature>
<dbReference type="AlphaFoldDB" id="A0AAV5VGF5"/>
<feature type="compositionally biased region" description="Low complexity" evidence="2">
    <location>
        <begin position="116"/>
        <end position="140"/>
    </location>
</feature>
<evidence type="ECO:0000256" key="2">
    <source>
        <dbReference type="SAM" id="MobiDB-lite"/>
    </source>
</evidence>
<feature type="region of interest" description="Disordered" evidence="2">
    <location>
        <begin position="541"/>
        <end position="561"/>
    </location>
</feature>
<dbReference type="InterPro" id="IPR002486">
    <property type="entry name" value="Col_cuticle_N"/>
</dbReference>
<dbReference type="Pfam" id="PF01484">
    <property type="entry name" value="Col_cuticle_N"/>
    <property type="match status" value="1"/>
</dbReference>
<comment type="caution">
    <text evidence="5">The sequence shown here is derived from an EMBL/GenBank/DDBJ whole genome shotgun (WGS) entry which is preliminary data.</text>
</comment>
<feature type="transmembrane region" description="Helical" evidence="3">
    <location>
        <begin position="35"/>
        <end position="59"/>
    </location>
</feature>
<evidence type="ECO:0000256" key="3">
    <source>
        <dbReference type="SAM" id="Phobius"/>
    </source>
</evidence>
<keyword evidence="3" id="KW-1133">Transmembrane helix</keyword>
<proteinExistence type="predicted"/>
<name>A0AAV5VGF5_9BILA</name>
<dbReference type="PANTHER" id="PTHR24637:SF236">
    <property type="entry name" value="NEMATODE CUTICLE COLLAGEN N-TERMINAL DOMAIN-CONTAINING PROTEIN"/>
    <property type="match status" value="1"/>
</dbReference>
<organism evidence="5 6">
    <name type="scientific">Pristionchus fissidentatus</name>
    <dbReference type="NCBI Taxonomy" id="1538716"/>
    <lineage>
        <taxon>Eukaryota</taxon>
        <taxon>Metazoa</taxon>
        <taxon>Ecdysozoa</taxon>
        <taxon>Nematoda</taxon>
        <taxon>Chromadorea</taxon>
        <taxon>Rhabditida</taxon>
        <taxon>Rhabditina</taxon>
        <taxon>Diplogasteromorpha</taxon>
        <taxon>Diplogasteroidea</taxon>
        <taxon>Neodiplogasteridae</taxon>
        <taxon>Pristionchus</taxon>
    </lineage>
</organism>
<keyword evidence="1" id="KW-0677">Repeat</keyword>
<dbReference type="InterPro" id="IPR008160">
    <property type="entry name" value="Collagen"/>
</dbReference>
<dbReference type="GO" id="GO:0042302">
    <property type="term" value="F:structural constituent of cuticle"/>
    <property type="evidence" value="ECO:0007669"/>
    <property type="project" value="InterPro"/>
</dbReference>
<feature type="domain" description="Nematode cuticle collagen N-terminal" evidence="4">
    <location>
        <begin position="36"/>
        <end position="86"/>
    </location>
</feature>
<feature type="region of interest" description="Disordered" evidence="2">
    <location>
        <begin position="211"/>
        <end position="292"/>
    </location>
</feature>